<evidence type="ECO:0000313" key="2">
    <source>
        <dbReference type="EMBL" id="KAF1023683.1"/>
    </source>
</evidence>
<dbReference type="InterPro" id="IPR036291">
    <property type="entry name" value="NAD(P)-bd_dom_sf"/>
</dbReference>
<dbReference type="GO" id="GO:0016616">
    <property type="term" value="F:oxidoreductase activity, acting on the CH-OH group of donors, NAD or NADP as acceptor"/>
    <property type="evidence" value="ECO:0007669"/>
    <property type="project" value="TreeGrafter"/>
</dbReference>
<reference evidence="3" key="1">
    <citation type="journal article" date="2020" name="MBio">
        <title>Horizontal gene transfer to a defensive symbiont with a reduced genome amongst a multipartite beetle microbiome.</title>
        <authorList>
            <person name="Waterworth S.C."/>
            <person name="Florez L.V."/>
            <person name="Rees E.R."/>
            <person name="Hertweck C."/>
            <person name="Kaltenpoth M."/>
            <person name="Kwan J.C."/>
        </authorList>
    </citation>
    <scope>NUCLEOTIDE SEQUENCE [LARGE SCALE GENOMIC DNA]</scope>
</reference>
<comment type="similarity">
    <text evidence="1">Belongs to the short-chain dehydrogenases/reductases (SDR) family.</text>
</comment>
<dbReference type="InterPro" id="IPR002347">
    <property type="entry name" value="SDR_fam"/>
</dbReference>
<dbReference type="PANTHER" id="PTHR42760">
    <property type="entry name" value="SHORT-CHAIN DEHYDROGENASES/REDUCTASES FAMILY MEMBER"/>
    <property type="match status" value="1"/>
</dbReference>
<evidence type="ECO:0000313" key="3">
    <source>
        <dbReference type="Proteomes" id="UP000461670"/>
    </source>
</evidence>
<dbReference type="AlphaFoldDB" id="A0A7V8JS14"/>
<dbReference type="EMBL" id="WNDQ01000003">
    <property type="protein sequence ID" value="KAF1023683.1"/>
    <property type="molecule type" value="Genomic_DNA"/>
</dbReference>
<dbReference type="PRINTS" id="PR00081">
    <property type="entry name" value="GDHRDH"/>
</dbReference>
<dbReference type="Gene3D" id="3.40.50.720">
    <property type="entry name" value="NAD(P)-binding Rossmann-like Domain"/>
    <property type="match status" value="1"/>
</dbReference>
<sequence>MHNNRRVIVVGGAGGIGSTVCRMFAAQGDRVVVADFNVARARAVAAELEGGAHDVAAVDVTNAASVDEAFDRIEAEGPASVLVIASGGPQVHLGQRADVATLGRDVWDRTLALNLTGVFNCLQTFARLRLARPLAHGRILLVGSTAGAVAGSGVDIAYVAAKAALAGLARQAAFELAPAGVTVNVVAPGPVGTPEFFRNTNEAIRQEIAALTLFGRLATPEEVGAGIAYLASPQADFVTGSTLPINGGVHMA</sequence>
<dbReference type="GO" id="GO:0030497">
    <property type="term" value="P:fatty acid elongation"/>
    <property type="evidence" value="ECO:0007669"/>
    <property type="project" value="TreeGrafter"/>
</dbReference>
<evidence type="ECO:0000256" key="1">
    <source>
        <dbReference type="ARBA" id="ARBA00006484"/>
    </source>
</evidence>
<gene>
    <name evidence="2" type="primary">fabG_1</name>
    <name evidence="2" type="ORF">GAK30_00346</name>
</gene>
<dbReference type="Pfam" id="PF13561">
    <property type="entry name" value="adh_short_C2"/>
    <property type="match status" value="1"/>
</dbReference>
<name>A0A7V8JS14_9BURK</name>
<proteinExistence type="inferred from homology"/>
<dbReference type="PANTHER" id="PTHR42760:SF135">
    <property type="entry name" value="BLL7886 PROTEIN"/>
    <property type="match status" value="1"/>
</dbReference>
<comment type="caution">
    <text evidence="2">The sequence shown here is derived from an EMBL/GenBank/DDBJ whole genome shotgun (WGS) entry which is preliminary data.</text>
</comment>
<dbReference type="Proteomes" id="UP000461670">
    <property type="component" value="Unassembled WGS sequence"/>
</dbReference>
<accession>A0A7V8JS14</accession>
<organism evidence="2 3">
    <name type="scientific">Paracidovorax wautersii</name>
    <dbReference type="NCBI Taxonomy" id="1177982"/>
    <lineage>
        <taxon>Bacteria</taxon>
        <taxon>Pseudomonadati</taxon>
        <taxon>Pseudomonadota</taxon>
        <taxon>Betaproteobacteria</taxon>
        <taxon>Burkholderiales</taxon>
        <taxon>Comamonadaceae</taxon>
        <taxon>Paracidovorax</taxon>
    </lineage>
</organism>
<dbReference type="SUPFAM" id="SSF51735">
    <property type="entry name" value="NAD(P)-binding Rossmann-fold domains"/>
    <property type="match status" value="1"/>
</dbReference>
<protein>
    <submittedName>
        <fullName evidence="2">3-oxoacyl-[acyl-carrier-protein] reductase FabG</fullName>
    </submittedName>
</protein>